<dbReference type="AlphaFoldDB" id="A0A831X7N0"/>
<evidence type="ECO:0000313" key="1">
    <source>
        <dbReference type="EMBL" id="HEG90325.1"/>
    </source>
</evidence>
<organism evidence="1">
    <name type="scientific">Thermorudis peleae</name>
    <dbReference type="NCBI Taxonomy" id="1382356"/>
    <lineage>
        <taxon>Bacteria</taxon>
        <taxon>Pseudomonadati</taxon>
        <taxon>Thermomicrobiota</taxon>
        <taxon>Thermomicrobia</taxon>
        <taxon>Thermomicrobia incertae sedis</taxon>
        <taxon>Thermorudis</taxon>
    </lineage>
</organism>
<dbReference type="EMBL" id="DSIY01000055">
    <property type="protein sequence ID" value="HEG90325.1"/>
    <property type="molecule type" value="Genomic_DNA"/>
</dbReference>
<dbReference type="InterPro" id="IPR032710">
    <property type="entry name" value="NTF2-like_dom_sf"/>
</dbReference>
<protein>
    <submittedName>
        <fullName evidence="1">Ester cyclase</fullName>
    </submittedName>
</protein>
<dbReference type="PANTHER" id="PTHR38436">
    <property type="entry name" value="POLYKETIDE CYCLASE SNOAL-LIKE DOMAIN"/>
    <property type="match status" value="1"/>
</dbReference>
<dbReference type="SUPFAM" id="SSF54427">
    <property type="entry name" value="NTF2-like"/>
    <property type="match status" value="1"/>
</dbReference>
<dbReference type="InterPro" id="IPR009959">
    <property type="entry name" value="Cyclase_SnoaL-like"/>
</dbReference>
<dbReference type="Pfam" id="PF07366">
    <property type="entry name" value="SnoaL"/>
    <property type="match status" value="1"/>
</dbReference>
<comment type="caution">
    <text evidence="1">The sequence shown here is derived from an EMBL/GenBank/DDBJ whole genome shotgun (WGS) entry which is preliminary data.</text>
</comment>
<dbReference type="Gene3D" id="3.10.450.50">
    <property type="match status" value="1"/>
</dbReference>
<dbReference type="GO" id="GO:0030638">
    <property type="term" value="P:polyketide metabolic process"/>
    <property type="evidence" value="ECO:0007669"/>
    <property type="project" value="InterPro"/>
</dbReference>
<gene>
    <name evidence="1" type="ORF">ENP34_02625</name>
</gene>
<proteinExistence type="predicted"/>
<accession>A0A831X7N0</accession>
<sequence>MSKGIPEVVSGLVDAWNAHDPDRVAEFHATEYVGHDIAQVRPEIGPEGARRAFCRFLRAFPDLELIPDQLLTEGDHAALLWRIRGTHTGTLLRIPPSGRRLEFTGISILEIRGDRVVRRFTLWDLAGVLRQIGLLPALPEE</sequence>
<reference evidence="1" key="1">
    <citation type="journal article" date="2020" name="mSystems">
        <title>Genome- and Community-Level Interaction Insights into Carbon Utilization and Element Cycling Functions of Hydrothermarchaeota in Hydrothermal Sediment.</title>
        <authorList>
            <person name="Zhou Z."/>
            <person name="Liu Y."/>
            <person name="Xu W."/>
            <person name="Pan J."/>
            <person name="Luo Z.H."/>
            <person name="Li M."/>
        </authorList>
    </citation>
    <scope>NUCLEOTIDE SEQUENCE [LARGE SCALE GENOMIC DNA]</scope>
    <source>
        <strain evidence="1">SpSt-210</strain>
    </source>
</reference>
<name>A0A831X7N0_9BACT</name>
<dbReference type="PANTHER" id="PTHR38436:SF1">
    <property type="entry name" value="ESTER CYCLASE"/>
    <property type="match status" value="1"/>
</dbReference>